<dbReference type="RefSeq" id="WP_267622736.1">
    <property type="nucleotide sequence ID" value="NZ_JAODIW010000006.1"/>
</dbReference>
<dbReference type="AlphaFoldDB" id="A0ABD5PF14"/>
<organism evidence="3 4">
    <name type="scientific">Halobium salinum</name>
    <dbReference type="NCBI Taxonomy" id="1364940"/>
    <lineage>
        <taxon>Archaea</taxon>
        <taxon>Methanobacteriati</taxon>
        <taxon>Methanobacteriota</taxon>
        <taxon>Stenosarchaea group</taxon>
        <taxon>Halobacteria</taxon>
        <taxon>Halobacteriales</taxon>
        <taxon>Haloferacaceae</taxon>
        <taxon>Halobium</taxon>
    </lineage>
</organism>
<feature type="region of interest" description="Disordered" evidence="1">
    <location>
        <begin position="39"/>
        <end position="111"/>
    </location>
</feature>
<dbReference type="SUPFAM" id="SSF47413">
    <property type="entry name" value="lambda repressor-like DNA-binding domains"/>
    <property type="match status" value="1"/>
</dbReference>
<dbReference type="InterPro" id="IPR057937">
    <property type="entry name" value="HVO_2718-like_HTH"/>
</dbReference>
<dbReference type="Gene3D" id="1.10.260.40">
    <property type="entry name" value="lambda repressor-like DNA-binding domains"/>
    <property type="match status" value="1"/>
</dbReference>
<sequence>MAKYSTGRGGGDDDGDACELCGKESGKLRRANVAGANLLVCPDCAPHDDSRKSSGGGRGRATGSGGGGSGGGAGSDDYDSGPKSRKQEVAQKAAKMYDAGKGDSKRWEKEGTSYEKDRLPYLVSDYGDVVEQARQDAGLTVEDLAAELDVDEDDLLAVEQNRATRAGVGGSVISKLEDRLGVELADE</sequence>
<gene>
    <name evidence="3" type="ORF">ACFO0N_15530</name>
</gene>
<dbReference type="EMBL" id="JBHSDS010000008">
    <property type="protein sequence ID" value="MFC4359353.1"/>
    <property type="molecule type" value="Genomic_DNA"/>
</dbReference>
<dbReference type="InterPro" id="IPR010982">
    <property type="entry name" value="Lambda_DNA-bd_dom_sf"/>
</dbReference>
<feature type="compositionally biased region" description="Basic and acidic residues" evidence="1">
    <location>
        <begin position="80"/>
        <end position="89"/>
    </location>
</feature>
<reference evidence="3 4" key="1">
    <citation type="journal article" date="2019" name="Int. J. Syst. Evol. Microbiol.">
        <title>The Global Catalogue of Microorganisms (GCM) 10K type strain sequencing project: providing services to taxonomists for standard genome sequencing and annotation.</title>
        <authorList>
            <consortium name="The Broad Institute Genomics Platform"/>
            <consortium name="The Broad Institute Genome Sequencing Center for Infectious Disease"/>
            <person name="Wu L."/>
            <person name="Ma J."/>
        </authorList>
    </citation>
    <scope>NUCLEOTIDE SEQUENCE [LARGE SCALE GENOMIC DNA]</scope>
    <source>
        <strain evidence="3 4">CGMCC 1.12553</strain>
    </source>
</reference>
<keyword evidence="4" id="KW-1185">Reference proteome</keyword>
<dbReference type="InterPro" id="IPR001387">
    <property type="entry name" value="Cro/C1-type_HTH"/>
</dbReference>
<dbReference type="Proteomes" id="UP001595921">
    <property type="component" value="Unassembled WGS sequence"/>
</dbReference>
<evidence type="ECO:0000256" key="1">
    <source>
        <dbReference type="SAM" id="MobiDB-lite"/>
    </source>
</evidence>
<proteinExistence type="predicted"/>
<name>A0ABD5PF14_9EURY</name>
<dbReference type="SMART" id="SM00530">
    <property type="entry name" value="HTH_XRE"/>
    <property type="match status" value="1"/>
</dbReference>
<dbReference type="Pfam" id="PF26602">
    <property type="entry name" value="HVO_2718_N"/>
    <property type="match status" value="1"/>
</dbReference>
<dbReference type="InterPro" id="IPR058562">
    <property type="entry name" value="MJ0586_N"/>
</dbReference>
<comment type="caution">
    <text evidence="3">The sequence shown here is derived from an EMBL/GenBank/DDBJ whole genome shotgun (WGS) entry which is preliminary data.</text>
</comment>
<evidence type="ECO:0000259" key="2">
    <source>
        <dbReference type="SMART" id="SM00530"/>
    </source>
</evidence>
<feature type="compositionally biased region" description="Basic and acidic residues" evidence="1">
    <location>
        <begin position="98"/>
        <end position="111"/>
    </location>
</feature>
<feature type="compositionally biased region" description="Gly residues" evidence="1">
    <location>
        <begin position="54"/>
        <end position="74"/>
    </location>
</feature>
<dbReference type="Pfam" id="PF24250">
    <property type="entry name" value="HVO_2718"/>
    <property type="match status" value="1"/>
</dbReference>
<feature type="region of interest" description="Disordered" evidence="1">
    <location>
        <begin position="1"/>
        <end position="21"/>
    </location>
</feature>
<feature type="domain" description="HTH cro/C1-type" evidence="2">
    <location>
        <begin position="129"/>
        <end position="187"/>
    </location>
</feature>
<evidence type="ECO:0000313" key="4">
    <source>
        <dbReference type="Proteomes" id="UP001595921"/>
    </source>
</evidence>
<protein>
    <submittedName>
        <fullName evidence="3">Multiprotein-bridging factor 1 family protein</fullName>
    </submittedName>
</protein>
<accession>A0ABD5PF14</accession>
<dbReference type="CDD" id="cd00093">
    <property type="entry name" value="HTH_XRE"/>
    <property type="match status" value="1"/>
</dbReference>
<evidence type="ECO:0000313" key="3">
    <source>
        <dbReference type="EMBL" id="MFC4359353.1"/>
    </source>
</evidence>